<protein>
    <submittedName>
        <fullName evidence="5">Phosphocarrier, HPr family</fullName>
    </submittedName>
</protein>
<dbReference type="CDD" id="cd00367">
    <property type="entry name" value="PTS-HPr_like"/>
    <property type="match status" value="1"/>
</dbReference>
<dbReference type="PANTHER" id="PTHR33705">
    <property type="entry name" value="PHOSPHOCARRIER PROTEIN HPR"/>
    <property type="match status" value="1"/>
</dbReference>
<sequence length="96" mass="10658">MLEKQYRVNAESGIMARPATQLVMAANDYQAAITIIYQGQQADLKSIMGVMSLGIPMGSNVQIKFEGEDELEALNGIDKQLKREALVEDVDERREA</sequence>
<keyword evidence="6" id="KW-1185">Reference proteome</keyword>
<evidence type="ECO:0000256" key="2">
    <source>
        <dbReference type="ARBA" id="ARBA00022490"/>
    </source>
</evidence>
<evidence type="ECO:0000256" key="1">
    <source>
        <dbReference type="ARBA" id="ARBA00004496"/>
    </source>
</evidence>
<dbReference type="Pfam" id="PF00381">
    <property type="entry name" value="PTS-HPr"/>
    <property type="match status" value="1"/>
</dbReference>
<gene>
    <name evidence="5" type="ORF">FC98_GL001698</name>
</gene>
<dbReference type="RefSeq" id="WP_008856167.1">
    <property type="nucleotide sequence ID" value="NZ_AZEB01000003.1"/>
</dbReference>
<dbReference type="InterPro" id="IPR002114">
    <property type="entry name" value="PTS_HPr_Ser_P_site"/>
</dbReference>
<accession>A0A0R1NS65</accession>
<evidence type="ECO:0000259" key="4">
    <source>
        <dbReference type="PROSITE" id="PS51350"/>
    </source>
</evidence>
<dbReference type="NCBIfam" id="TIGR01003">
    <property type="entry name" value="PTS_HPr_family"/>
    <property type="match status" value="1"/>
</dbReference>
<proteinExistence type="predicted"/>
<organism evidence="5 6">
    <name type="scientific">Lentilactobacillus kisonensis DSM 19906 = JCM 15041</name>
    <dbReference type="NCBI Taxonomy" id="1423766"/>
    <lineage>
        <taxon>Bacteria</taxon>
        <taxon>Bacillati</taxon>
        <taxon>Bacillota</taxon>
        <taxon>Bacilli</taxon>
        <taxon>Lactobacillales</taxon>
        <taxon>Lactobacillaceae</taxon>
        <taxon>Lentilactobacillus</taxon>
    </lineage>
</organism>
<evidence type="ECO:0000313" key="5">
    <source>
        <dbReference type="EMBL" id="KRL22943.1"/>
    </source>
</evidence>
<dbReference type="PROSITE" id="PS51350">
    <property type="entry name" value="PTS_HPR_DOM"/>
    <property type="match status" value="1"/>
</dbReference>
<dbReference type="GO" id="GO:0005737">
    <property type="term" value="C:cytoplasm"/>
    <property type="evidence" value="ECO:0007669"/>
    <property type="project" value="UniProtKB-SubCell"/>
</dbReference>
<dbReference type="PROSITE" id="PS00589">
    <property type="entry name" value="PTS_HPR_SER"/>
    <property type="match status" value="1"/>
</dbReference>
<dbReference type="InterPro" id="IPR050399">
    <property type="entry name" value="HPr"/>
</dbReference>
<dbReference type="InterPro" id="IPR035895">
    <property type="entry name" value="HPr-like_sf"/>
</dbReference>
<dbReference type="EMBL" id="AZEB01000003">
    <property type="protein sequence ID" value="KRL22943.1"/>
    <property type="molecule type" value="Genomic_DNA"/>
</dbReference>
<evidence type="ECO:0000256" key="3">
    <source>
        <dbReference type="ARBA" id="ARBA00022683"/>
    </source>
</evidence>
<dbReference type="GO" id="GO:0009401">
    <property type="term" value="P:phosphoenolpyruvate-dependent sugar phosphotransferase system"/>
    <property type="evidence" value="ECO:0007669"/>
    <property type="project" value="UniProtKB-KW"/>
</dbReference>
<dbReference type="PATRIC" id="fig|1423766.4.peg.1757"/>
<dbReference type="AlphaFoldDB" id="A0A0R1NS65"/>
<dbReference type="Proteomes" id="UP000051439">
    <property type="component" value="Unassembled WGS sequence"/>
</dbReference>
<dbReference type="InterPro" id="IPR000032">
    <property type="entry name" value="HPr-like"/>
</dbReference>
<dbReference type="PRINTS" id="PR00107">
    <property type="entry name" value="PHOSPHOCPHPR"/>
</dbReference>
<reference evidence="5 6" key="1">
    <citation type="journal article" date="2015" name="Genome Announc.">
        <title>Expanding the biotechnology potential of lactobacilli through comparative genomics of 213 strains and associated genera.</title>
        <authorList>
            <person name="Sun Z."/>
            <person name="Harris H.M."/>
            <person name="McCann A."/>
            <person name="Guo C."/>
            <person name="Argimon S."/>
            <person name="Zhang W."/>
            <person name="Yang X."/>
            <person name="Jeffery I.B."/>
            <person name="Cooney J.C."/>
            <person name="Kagawa T.F."/>
            <person name="Liu W."/>
            <person name="Song Y."/>
            <person name="Salvetti E."/>
            <person name="Wrobel A."/>
            <person name="Rasinkangas P."/>
            <person name="Parkhill J."/>
            <person name="Rea M.C."/>
            <person name="O'Sullivan O."/>
            <person name="Ritari J."/>
            <person name="Douillard F.P."/>
            <person name="Paul Ross R."/>
            <person name="Yang R."/>
            <person name="Briner A.E."/>
            <person name="Felis G.E."/>
            <person name="de Vos W.M."/>
            <person name="Barrangou R."/>
            <person name="Klaenhammer T.R."/>
            <person name="Caufield P.W."/>
            <person name="Cui Y."/>
            <person name="Zhang H."/>
            <person name="O'Toole P.W."/>
        </authorList>
    </citation>
    <scope>NUCLEOTIDE SEQUENCE [LARGE SCALE GENOMIC DNA]</scope>
    <source>
        <strain evidence="5 6">DSM 19906</strain>
    </source>
</reference>
<keyword evidence="2" id="KW-0963">Cytoplasm</keyword>
<name>A0A0R1NS65_9LACO</name>
<dbReference type="PANTHER" id="PTHR33705:SF2">
    <property type="entry name" value="PHOSPHOCARRIER PROTEIN NPR"/>
    <property type="match status" value="1"/>
</dbReference>
<feature type="domain" description="HPr" evidence="4">
    <location>
        <begin position="1"/>
        <end position="89"/>
    </location>
</feature>
<dbReference type="SUPFAM" id="SSF55594">
    <property type="entry name" value="HPr-like"/>
    <property type="match status" value="1"/>
</dbReference>
<dbReference type="Gene3D" id="3.30.1340.10">
    <property type="entry name" value="HPr-like"/>
    <property type="match status" value="1"/>
</dbReference>
<evidence type="ECO:0000313" key="6">
    <source>
        <dbReference type="Proteomes" id="UP000051439"/>
    </source>
</evidence>
<comment type="caution">
    <text evidence="5">The sequence shown here is derived from an EMBL/GenBank/DDBJ whole genome shotgun (WGS) entry which is preliminary data.</text>
</comment>
<keyword evidence="3" id="KW-0598">Phosphotransferase system</keyword>
<comment type="subcellular location">
    <subcellularLocation>
        <location evidence="1">Cytoplasm</location>
    </subcellularLocation>
</comment>